<keyword evidence="7" id="KW-0677">Repeat</keyword>
<sequence>MFDGAANQPEGSATMPAQVDIDRTWYQILIATSTHEKLPGYPIVLKGDTLTVRLTPVGSYAGEYKNGIREGLGVRTSIPYGEVINFFPEEAALAAEMALKAKRRTGNDSQQGNCADFTNGTNKLSGRRGSLLSQISGDLAEPGNWDNTEEEEPYSGRHASSSGGGACIRDLRMSTKFRCGFVLSSKRSELVQRRQNKLTGAQQPRRPRETGNRCGQTRARSLTNLFHRSASRESITRVKRQASANERAVYNAFDQDAPESIFTLDQRLEISCVVRRLHIGVQEADIRGDCYTNYICHSTSTYHYSQTEEAIDPETVETFAGQWESDARHGYGVCERSDGVMYEGQWYKNKRHGYGQTKFRDGTCEQGRYHYGKLVFLSWSKGTKPHMLLYNYHIKMEVVSSVKRARILAEQARMRATEATENLDNVFIVVERAQRAAESAREYSLETRELVKEMYPDFEQPGIKYLDDMVRLMRVTKHGNQAFESALKAAHEVLAGVQTTGSPDNQDGVDASGSRRTSQNLEVKQGQGSPISRAGSYRLARRSRRRDRSRQQGELEQSFSPSQNRRQVILDAKTNSSFFFFAC</sequence>
<organism evidence="12 13">
    <name type="scientific">Paragonimus westermani</name>
    <dbReference type="NCBI Taxonomy" id="34504"/>
    <lineage>
        <taxon>Eukaryota</taxon>
        <taxon>Metazoa</taxon>
        <taxon>Spiralia</taxon>
        <taxon>Lophotrochozoa</taxon>
        <taxon>Platyhelminthes</taxon>
        <taxon>Trematoda</taxon>
        <taxon>Digenea</taxon>
        <taxon>Plagiorchiida</taxon>
        <taxon>Troglotremata</taxon>
        <taxon>Troglotrematidae</taxon>
        <taxon>Paragonimus</taxon>
    </lineage>
</organism>
<dbReference type="Pfam" id="PF02493">
    <property type="entry name" value="MORN"/>
    <property type="match status" value="3"/>
</dbReference>
<evidence type="ECO:0000256" key="3">
    <source>
        <dbReference type="ARBA" id="ARBA00004236"/>
    </source>
</evidence>
<evidence type="ECO:0000256" key="8">
    <source>
        <dbReference type="ARBA" id="ARBA00022824"/>
    </source>
</evidence>
<evidence type="ECO:0000256" key="10">
    <source>
        <dbReference type="ARBA" id="ARBA00023136"/>
    </source>
</evidence>
<keyword evidence="13" id="KW-1185">Reference proteome</keyword>
<evidence type="ECO:0000256" key="2">
    <source>
        <dbReference type="ARBA" id="ARBA00004184"/>
    </source>
</evidence>
<dbReference type="SUPFAM" id="SSF82185">
    <property type="entry name" value="Histone H3 K4-specific methyltransferase SET7/9 N-terminal domain"/>
    <property type="match status" value="1"/>
</dbReference>
<gene>
    <name evidence="12" type="ORF">DEA37_0005369</name>
</gene>
<keyword evidence="6" id="KW-0812">Transmembrane</keyword>
<reference evidence="12 13" key="1">
    <citation type="journal article" date="2019" name="Gigascience">
        <title>Whole-genome sequence of the oriental lung fluke Paragonimus westermani.</title>
        <authorList>
            <person name="Oey H."/>
            <person name="Zakrzewski M."/>
            <person name="Narain K."/>
            <person name="Devi K.R."/>
            <person name="Agatsuma T."/>
            <person name="Nawaratna S."/>
            <person name="Gobert G.N."/>
            <person name="Jones M.K."/>
            <person name="Ragan M.A."/>
            <person name="McManus D.P."/>
            <person name="Krause L."/>
        </authorList>
    </citation>
    <scope>NUCLEOTIDE SEQUENCE [LARGE SCALE GENOMIC DNA]</scope>
    <source>
        <strain evidence="12 13">IND2009</strain>
    </source>
</reference>
<evidence type="ECO:0000256" key="7">
    <source>
        <dbReference type="ARBA" id="ARBA00022737"/>
    </source>
</evidence>
<keyword evidence="5" id="KW-1003">Cell membrane</keyword>
<dbReference type="Proteomes" id="UP000324629">
    <property type="component" value="Unassembled WGS sequence"/>
</dbReference>
<evidence type="ECO:0000256" key="6">
    <source>
        <dbReference type="ARBA" id="ARBA00022692"/>
    </source>
</evidence>
<accession>A0A5J4NYH5</accession>
<evidence type="ECO:0000313" key="12">
    <source>
        <dbReference type="EMBL" id="KAA3680777.1"/>
    </source>
</evidence>
<feature type="region of interest" description="Disordered" evidence="11">
    <location>
        <begin position="192"/>
        <end position="217"/>
    </location>
</feature>
<proteinExistence type="inferred from homology"/>
<feature type="region of interest" description="Disordered" evidence="11">
    <location>
        <begin position="498"/>
        <end position="563"/>
    </location>
</feature>
<dbReference type="InterPro" id="IPR003409">
    <property type="entry name" value="MORN"/>
</dbReference>
<dbReference type="EMBL" id="QNGE01000353">
    <property type="protein sequence ID" value="KAA3680777.1"/>
    <property type="molecule type" value="Genomic_DNA"/>
</dbReference>
<keyword evidence="9" id="KW-1133">Transmembrane helix</keyword>
<evidence type="ECO:0000256" key="11">
    <source>
        <dbReference type="SAM" id="MobiDB-lite"/>
    </source>
</evidence>
<feature type="compositionally biased region" description="Polar residues" evidence="11">
    <location>
        <begin position="514"/>
        <end position="530"/>
    </location>
</feature>
<keyword evidence="8" id="KW-0256">Endoplasmic reticulum</keyword>
<comment type="subcellular location">
    <subcellularLocation>
        <location evidence="3">Cell membrane</location>
    </subcellularLocation>
    <subcellularLocation>
        <location evidence="2">Endomembrane system</location>
        <topology evidence="2">Peripheral membrane protein</topology>
    </subcellularLocation>
    <subcellularLocation>
        <location evidence="1">Endoplasmic reticulum membrane</location>
        <topology evidence="1">Single-pass type IV membrane protein</topology>
    </subcellularLocation>
</comment>
<comment type="caution">
    <text evidence="12">The sequence shown here is derived from an EMBL/GenBank/DDBJ whole genome shotgun (WGS) entry which is preliminary data.</text>
</comment>
<evidence type="ECO:0000256" key="5">
    <source>
        <dbReference type="ARBA" id="ARBA00022475"/>
    </source>
</evidence>
<dbReference type="PANTHER" id="PTHR23085">
    <property type="entry name" value="GH28348P"/>
    <property type="match status" value="1"/>
</dbReference>
<feature type="compositionally biased region" description="Basic residues" evidence="11">
    <location>
        <begin position="539"/>
        <end position="548"/>
    </location>
</feature>
<dbReference type="GO" id="GO:0005789">
    <property type="term" value="C:endoplasmic reticulum membrane"/>
    <property type="evidence" value="ECO:0007669"/>
    <property type="project" value="UniProtKB-SubCell"/>
</dbReference>
<protein>
    <submittedName>
        <fullName evidence="12">Junctophilin</fullName>
    </submittedName>
</protein>
<dbReference type="PANTHER" id="PTHR23085:SF16">
    <property type="entry name" value="GH28348P"/>
    <property type="match status" value="1"/>
</dbReference>
<evidence type="ECO:0000256" key="4">
    <source>
        <dbReference type="ARBA" id="ARBA00008599"/>
    </source>
</evidence>
<evidence type="ECO:0000256" key="9">
    <source>
        <dbReference type="ARBA" id="ARBA00022989"/>
    </source>
</evidence>
<comment type="similarity">
    <text evidence="4">Belongs to the junctophilin family.</text>
</comment>
<dbReference type="GO" id="GO:0005886">
    <property type="term" value="C:plasma membrane"/>
    <property type="evidence" value="ECO:0007669"/>
    <property type="project" value="UniProtKB-SubCell"/>
</dbReference>
<name>A0A5J4NYH5_9TREM</name>
<dbReference type="InterPro" id="IPR017191">
    <property type="entry name" value="Junctophilin"/>
</dbReference>
<dbReference type="Gene3D" id="2.20.110.10">
    <property type="entry name" value="Histone H3 K4-specific methyltransferase SET7/9 N-terminal domain"/>
    <property type="match status" value="1"/>
</dbReference>
<feature type="compositionally biased region" description="Polar residues" evidence="11">
    <location>
        <begin position="552"/>
        <end position="563"/>
    </location>
</feature>
<feature type="region of interest" description="Disordered" evidence="11">
    <location>
        <begin position="104"/>
        <end position="163"/>
    </location>
</feature>
<dbReference type="SMART" id="SM00698">
    <property type="entry name" value="MORN"/>
    <property type="match status" value="3"/>
</dbReference>
<feature type="compositionally biased region" description="Polar residues" evidence="11">
    <location>
        <begin position="107"/>
        <end position="124"/>
    </location>
</feature>
<dbReference type="GO" id="GO:0030314">
    <property type="term" value="C:junctional membrane complex"/>
    <property type="evidence" value="ECO:0007669"/>
    <property type="project" value="InterPro"/>
</dbReference>
<dbReference type="AlphaFoldDB" id="A0A5J4NYH5"/>
<evidence type="ECO:0000313" key="13">
    <source>
        <dbReference type="Proteomes" id="UP000324629"/>
    </source>
</evidence>
<evidence type="ECO:0000256" key="1">
    <source>
        <dbReference type="ARBA" id="ARBA00004163"/>
    </source>
</evidence>
<keyword evidence="10" id="KW-0472">Membrane</keyword>